<dbReference type="PANTHER" id="PTHR30632">
    <property type="entry name" value="MOLYBDATE-BINDING PERIPLASMIC PROTEIN"/>
    <property type="match status" value="1"/>
</dbReference>
<dbReference type="GO" id="GO:0015689">
    <property type="term" value="P:molybdate ion transport"/>
    <property type="evidence" value="ECO:0007669"/>
    <property type="project" value="InterPro"/>
</dbReference>
<dbReference type="InterPro" id="IPR050682">
    <property type="entry name" value="ModA/WtpA"/>
</dbReference>
<evidence type="ECO:0000313" key="5">
    <source>
        <dbReference type="EMBL" id="MUN40061.1"/>
    </source>
</evidence>
<comment type="caution">
    <text evidence="5">The sequence shown here is derived from an EMBL/GenBank/DDBJ whole genome shotgun (WGS) entry which is preliminary data.</text>
</comment>
<dbReference type="PANTHER" id="PTHR30632:SF0">
    <property type="entry name" value="SULFATE-BINDING PROTEIN"/>
    <property type="match status" value="1"/>
</dbReference>
<evidence type="ECO:0000256" key="2">
    <source>
        <dbReference type="ARBA" id="ARBA00022723"/>
    </source>
</evidence>
<dbReference type="InterPro" id="IPR005950">
    <property type="entry name" value="ModA"/>
</dbReference>
<comment type="similarity">
    <text evidence="1">Belongs to the bacterial solute-binding protein ModA family.</text>
</comment>
<evidence type="ECO:0000256" key="3">
    <source>
        <dbReference type="ARBA" id="ARBA00022729"/>
    </source>
</evidence>
<protein>
    <submittedName>
        <fullName evidence="5">Molybdate ABC transporter substrate-binding protein</fullName>
    </submittedName>
</protein>
<dbReference type="Proteomes" id="UP000432015">
    <property type="component" value="Unassembled WGS sequence"/>
</dbReference>
<keyword evidence="3" id="KW-0732">Signal</keyword>
<dbReference type="GO" id="GO:0030973">
    <property type="term" value="F:molybdate ion binding"/>
    <property type="evidence" value="ECO:0007669"/>
    <property type="project" value="TreeGrafter"/>
</dbReference>
<dbReference type="EMBL" id="WOFH01000010">
    <property type="protein sequence ID" value="MUN40061.1"/>
    <property type="molecule type" value="Genomic_DNA"/>
</dbReference>
<dbReference type="PIRSF" id="PIRSF004846">
    <property type="entry name" value="ModA"/>
    <property type="match status" value="1"/>
</dbReference>
<keyword evidence="2 4" id="KW-0479">Metal-binding</keyword>
<evidence type="ECO:0000256" key="4">
    <source>
        <dbReference type="PIRSR" id="PIRSR004846-1"/>
    </source>
</evidence>
<keyword evidence="6" id="KW-1185">Reference proteome</keyword>
<name>A0A7K1L6L3_9ACTN</name>
<evidence type="ECO:0000313" key="6">
    <source>
        <dbReference type="Proteomes" id="UP000432015"/>
    </source>
</evidence>
<feature type="binding site" evidence="4">
    <location>
        <position position="44"/>
    </location>
    <ligand>
        <name>molybdate</name>
        <dbReference type="ChEBI" id="CHEBI:36264"/>
    </ligand>
</feature>
<gene>
    <name evidence="5" type="primary">modA</name>
    <name evidence="5" type="ORF">GNZ18_26200</name>
</gene>
<feature type="binding site" evidence="4">
    <location>
        <position position="72"/>
    </location>
    <ligand>
        <name>molybdate</name>
        <dbReference type="ChEBI" id="CHEBI:36264"/>
    </ligand>
</feature>
<dbReference type="SUPFAM" id="SSF53850">
    <property type="entry name" value="Periplasmic binding protein-like II"/>
    <property type="match status" value="1"/>
</dbReference>
<dbReference type="NCBIfam" id="TIGR01256">
    <property type="entry name" value="modA"/>
    <property type="match status" value="1"/>
</dbReference>
<evidence type="ECO:0000256" key="1">
    <source>
        <dbReference type="ARBA" id="ARBA00009175"/>
    </source>
</evidence>
<dbReference type="AlphaFoldDB" id="A0A7K1L6L3"/>
<feature type="binding site" evidence="4">
    <location>
        <position position="191"/>
    </location>
    <ligand>
        <name>molybdate</name>
        <dbReference type="ChEBI" id="CHEBI:36264"/>
    </ligand>
</feature>
<organism evidence="5 6">
    <name type="scientific">Actinomadura litoris</name>
    <dbReference type="NCBI Taxonomy" id="2678616"/>
    <lineage>
        <taxon>Bacteria</taxon>
        <taxon>Bacillati</taxon>
        <taxon>Actinomycetota</taxon>
        <taxon>Actinomycetes</taxon>
        <taxon>Streptosporangiales</taxon>
        <taxon>Thermomonosporaceae</taxon>
        <taxon>Actinomadura</taxon>
    </lineage>
</organism>
<accession>A0A7K1L6L3</accession>
<reference evidence="5 6" key="1">
    <citation type="submission" date="2019-11" db="EMBL/GenBank/DDBJ databases">
        <authorList>
            <person name="Cao P."/>
        </authorList>
    </citation>
    <scope>NUCLEOTIDE SEQUENCE [LARGE SCALE GENOMIC DNA]</scope>
    <source>
        <strain evidence="5 6">NEAU-AAG5</strain>
    </source>
</reference>
<dbReference type="GO" id="GO:0046872">
    <property type="term" value="F:metal ion binding"/>
    <property type="evidence" value="ECO:0007669"/>
    <property type="project" value="UniProtKB-KW"/>
</dbReference>
<dbReference type="Pfam" id="PF13531">
    <property type="entry name" value="SBP_bac_11"/>
    <property type="match status" value="1"/>
</dbReference>
<keyword evidence="4" id="KW-0500">Molybdenum</keyword>
<dbReference type="PROSITE" id="PS51257">
    <property type="entry name" value="PROKAR_LIPOPROTEIN"/>
    <property type="match status" value="1"/>
</dbReference>
<dbReference type="Gene3D" id="3.40.190.10">
    <property type="entry name" value="Periplasmic binding protein-like II"/>
    <property type="match status" value="2"/>
</dbReference>
<proteinExistence type="inferred from homology"/>
<dbReference type="RefSeq" id="WP_156219221.1">
    <property type="nucleotide sequence ID" value="NZ_WOFH01000010.1"/>
</dbReference>
<sequence length="259" mass="26867">MPDSPGRRRPRASALLTVLVLLGLTAGCGGSSGPVTLRVLAASSLTEAFGEMGLAYSQANPGVKVRLEFGGSQEMAGRLSDHDPGDVLVTADEASMRKADRYLTGPRPVIAHNSMTIAVAPGNPRGIRDVRDLARPGLRVVAGAEIVPVGRYARQVLARAGVSVRWRSEEISARAVLDRIRTGDADAGLVYITDLGSAGAAASSVPIPANLNVTAAYPASAVRGGHHLDEANAFVSWLSTPEAQKLLGKYGFAGPGPAR</sequence>